<keyword evidence="2" id="KW-1185">Reference proteome</keyword>
<accession>A0A918DVV4</accession>
<protein>
    <submittedName>
        <fullName evidence="1">Uncharacterized protein</fullName>
    </submittedName>
</protein>
<name>A0A918DVV4_9GAMM</name>
<sequence length="56" mass="6379">MALPYCDLKASLSRGEPVRGKGQMKKNVLSQLRSLHKQPERVQSYFEAEKIRYAAA</sequence>
<dbReference type="Proteomes" id="UP000599578">
    <property type="component" value="Unassembled WGS sequence"/>
</dbReference>
<comment type="caution">
    <text evidence="1">The sequence shown here is derived from an EMBL/GenBank/DDBJ whole genome shotgun (WGS) entry which is preliminary data.</text>
</comment>
<dbReference type="AlphaFoldDB" id="A0A918DVV4"/>
<dbReference type="EMBL" id="BMLT01000007">
    <property type="protein sequence ID" value="GGO83941.1"/>
    <property type="molecule type" value="Genomic_DNA"/>
</dbReference>
<reference evidence="1 2" key="1">
    <citation type="journal article" date="2014" name="Int. J. Syst. Evol. Microbiol.">
        <title>Complete genome sequence of Corynebacterium casei LMG S-19264T (=DSM 44701T), isolated from a smear-ripened cheese.</title>
        <authorList>
            <consortium name="US DOE Joint Genome Institute (JGI-PGF)"/>
            <person name="Walter F."/>
            <person name="Albersmeier A."/>
            <person name="Kalinowski J."/>
            <person name="Ruckert C."/>
        </authorList>
    </citation>
    <scope>NUCLEOTIDE SEQUENCE [LARGE SCALE GENOMIC DNA]</scope>
    <source>
        <strain evidence="1 2">CGMCC 1.7286</strain>
    </source>
</reference>
<evidence type="ECO:0000313" key="2">
    <source>
        <dbReference type="Proteomes" id="UP000599578"/>
    </source>
</evidence>
<gene>
    <name evidence="1" type="ORF">GCM10011348_29030</name>
</gene>
<organism evidence="1 2">
    <name type="scientific">Marinobacterium nitratireducens</name>
    <dbReference type="NCBI Taxonomy" id="518897"/>
    <lineage>
        <taxon>Bacteria</taxon>
        <taxon>Pseudomonadati</taxon>
        <taxon>Pseudomonadota</taxon>
        <taxon>Gammaproteobacteria</taxon>
        <taxon>Oceanospirillales</taxon>
        <taxon>Oceanospirillaceae</taxon>
        <taxon>Marinobacterium</taxon>
    </lineage>
</organism>
<evidence type="ECO:0000313" key="1">
    <source>
        <dbReference type="EMBL" id="GGO83941.1"/>
    </source>
</evidence>
<proteinExistence type="predicted"/>